<feature type="chain" id="PRO_5012203662" description="Lipocalin-like domain-containing protein" evidence="1">
    <location>
        <begin position="26"/>
        <end position="174"/>
    </location>
</feature>
<keyword evidence="3" id="KW-1185">Reference proteome</keyword>
<protein>
    <recommendedName>
        <fullName evidence="4">Lipocalin-like domain-containing protein</fullName>
    </recommendedName>
</protein>
<evidence type="ECO:0000313" key="3">
    <source>
        <dbReference type="Proteomes" id="UP000223913"/>
    </source>
</evidence>
<dbReference type="AlphaFoldDB" id="A0A2D0N2N0"/>
<keyword evidence="1" id="KW-0732">Signal</keyword>
<dbReference type="Proteomes" id="UP000223913">
    <property type="component" value="Unassembled WGS sequence"/>
</dbReference>
<gene>
    <name evidence="2" type="ORF">CRP01_31115</name>
</gene>
<feature type="signal peptide" evidence="1">
    <location>
        <begin position="1"/>
        <end position="25"/>
    </location>
</feature>
<dbReference type="EMBL" id="PDUD01000038">
    <property type="protein sequence ID" value="PHN02646.1"/>
    <property type="molecule type" value="Genomic_DNA"/>
</dbReference>
<dbReference type="PROSITE" id="PS51257">
    <property type="entry name" value="PROKAR_LIPOPROTEIN"/>
    <property type="match status" value="1"/>
</dbReference>
<reference evidence="2 3" key="1">
    <citation type="submission" date="2017-10" db="EMBL/GenBank/DDBJ databases">
        <title>The draft genome sequence of Lewinella nigricans NBRC 102662.</title>
        <authorList>
            <person name="Wang K."/>
        </authorList>
    </citation>
    <scope>NUCLEOTIDE SEQUENCE [LARGE SCALE GENOMIC DNA]</scope>
    <source>
        <strain evidence="2 3">NBRC 102662</strain>
    </source>
</reference>
<comment type="caution">
    <text evidence="2">The sequence shown here is derived from an EMBL/GenBank/DDBJ whole genome shotgun (WGS) entry which is preliminary data.</text>
</comment>
<name>A0A2D0N2N0_FLAN2</name>
<dbReference type="RefSeq" id="WP_099153975.1">
    <property type="nucleotide sequence ID" value="NZ_PDUD01000038.1"/>
</dbReference>
<organism evidence="2 3">
    <name type="scientific">Flavilitoribacter nigricans (strain ATCC 23147 / DSM 23189 / NBRC 102662 / NCIMB 1420 / SS-2)</name>
    <name type="common">Lewinella nigricans</name>
    <dbReference type="NCBI Taxonomy" id="1122177"/>
    <lineage>
        <taxon>Bacteria</taxon>
        <taxon>Pseudomonadati</taxon>
        <taxon>Bacteroidota</taxon>
        <taxon>Saprospiria</taxon>
        <taxon>Saprospirales</taxon>
        <taxon>Lewinellaceae</taxon>
        <taxon>Flavilitoribacter</taxon>
    </lineage>
</organism>
<evidence type="ECO:0008006" key="4">
    <source>
        <dbReference type="Google" id="ProtNLM"/>
    </source>
</evidence>
<dbReference type="OrthoDB" id="982337at2"/>
<accession>A0A2D0N2N0</accession>
<sequence length="174" mass="20091">MNRNFNIRFCTILFSVLLLTACQNAPDNVDEDTASDTQSSLAGILPGTWENVSLKVNVYSADNVPDSSYVFRINDGDWESLFTVLPPRTYFESNNKYRIEYRDRRDSIISVSRGIWNVMGDTLMMIEEDQTIQGKIKYDKGLLYYIGLRDWDEDGQEDDAYQEVKRRVSIGTEK</sequence>
<proteinExistence type="predicted"/>
<evidence type="ECO:0000313" key="2">
    <source>
        <dbReference type="EMBL" id="PHN02646.1"/>
    </source>
</evidence>
<evidence type="ECO:0000256" key="1">
    <source>
        <dbReference type="SAM" id="SignalP"/>
    </source>
</evidence>